<dbReference type="AlphaFoldDB" id="A0A6C0LVK0"/>
<dbReference type="PANTHER" id="PTHR45661:SF3">
    <property type="entry name" value="IG-LIKE DOMAIN-CONTAINING PROTEIN"/>
    <property type="match status" value="1"/>
</dbReference>
<evidence type="ECO:0008006" key="2">
    <source>
        <dbReference type="Google" id="ProtNLM"/>
    </source>
</evidence>
<protein>
    <recommendedName>
        <fullName evidence="2">Leucine-rich repeat domain-containing protein</fullName>
    </recommendedName>
</protein>
<sequence length="476" mass="54599">MEQYIKTKKQCCQIQKKSWSEMIKETEDSSISSTIQAIQKEKEMAFAHYEKLFEDLDEVEDKEFVENERVNMLEKMVELAEFETHETIKKYAIEVNEWDVEIGNNLGVGNFVVRRDMSHINEVVDVIGLLYETWVSAKWIAIMGPGAAVNDDIYKIMPGSAQEQTPVELIYFGKDVIEISDDFSRRKSQWLRFVYFHAESKCSRIGIRAFSKVYWLKDIKIPDSVTEIGAGCFYLSGLKKVKLGTNIKILEPETFRDTYELKNIHIPKSVTSIGKKCFSLTWFAMMYIDETGLESITGLESVIDIGQEAFLNQWKLRSLKFGKQLKRIGRSSFKGCNNLKEITFKYNRKLTIDPEAFLGCDNLDTVKLEIEFPVTPRNWVPIINGVFDSCEKLIKMSKSWKKQIKSLRNNTGNIYNDISDVTLYVAFQNQFTINEAGLALKLPTGGFIRDQLAGFAPTMGTTRRLTNGDIITFNGD</sequence>
<reference evidence="1" key="1">
    <citation type="journal article" date="2020" name="Nature">
        <title>Giant virus diversity and host interactions through global metagenomics.</title>
        <authorList>
            <person name="Schulz F."/>
            <person name="Roux S."/>
            <person name="Paez-Espino D."/>
            <person name="Jungbluth S."/>
            <person name="Walsh D.A."/>
            <person name="Denef V.J."/>
            <person name="McMahon K.D."/>
            <person name="Konstantinidis K.T."/>
            <person name="Eloe-Fadrosh E.A."/>
            <person name="Kyrpides N.C."/>
            <person name="Woyke T."/>
        </authorList>
    </citation>
    <scope>NUCLEOTIDE SEQUENCE</scope>
    <source>
        <strain evidence="1">GVMAG-S-1016704-142</strain>
    </source>
</reference>
<name>A0A6C0LVK0_9ZZZZ</name>
<dbReference type="EMBL" id="MN740566">
    <property type="protein sequence ID" value="QHU34028.1"/>
    <property type="molecule type" value="Genomic_DNA"/>
</dbReference>
<dbReference type="Pfam" id="PF13306">
    <property type="entry name" value="LRR_5"/>
    <property type="match status" value="2"/>
</dbReference>
<dbReference type="Gene3D" id="3.80.10.10">
    <property type="entry name" value="Ribonuclease Inhibitor"/>
    <property type="match status" value="2"/>
</dbReference>
<dbReference type="SUPFAM" id="SSF52058">
    <property type="entry name" value="L domain-like"/>
    <property type="match status" value="1"/>
</dbReference>
<organism evidence="1">
    <name type="scientific">viral metagenome</name>
    <dbReference type="NCBI Taxonomy" id="1070528"/>
    <lineage>
        <taxon>unclassified sequences</taxon>
        <taxon>metagenomes</taxon>
        <taxon>organismal metagenomes</taxon>
    </lineage>
</organism>
<accession>A0A6C0LVK0</accession>
<proteinExistence type="predicted"/>
<dbReference type="InterPro" id="IPR053139">
    <property type="entry name" value="Surface_bspA-like"/>
</dbReference>
<dbReference type="InterPro" id="IPR032675">
    <property type="entry name" value="LRR_dom_sf"/>
</dbReference>
<dbReference type="PANTHER" id="PTHR45661">
    <property type="entry name" value="SURFACE ANTIGEN"/>
    <property type="match status" value="1"/>
</dbReference>
<evidence type="ECO:0000313" key="1">
    <source>
        <dbReference type="EMBL" id="QHU34028.1"/>
    </source>
</evidence>
<dbReference type="InterPro" id="IPR026906">
    <property type="entry name" value="LRR_5"/>
</dbReference>